<reference evidence="2" key="1">
    <citation type="journal article" date="2019" name="Int. J. Syst. Evol. Microbiol.">
        <title>The Global Catalogue of Microorganisms (GCM) 10K type strain sequencing project: providing services to taxonomists for standard genome sequencing and annotation.</title>
        <authorList>
            <consortium name="The Broad Institute Genomics Platform"/>
            <consortium name="The Broad Institute Genome Sequencing Center for Infectious Disease"/>
            <person name="Wu L."/>
            <person name="Ma J."/>
        </authorList>
    </citation>
    <scope>NUCLEOTIDE SEQUENCE [LARGE SCALE GENOMIC DNA]</scope>
    <source>
        <strain evidence="2">NBRC 106310</strain>
    </source>
</reference>
<name>A0ABM8FQL5_9MICO</name>
<sequence>MTRALLLSIKPQFARAILEGRKTIEVRRRFPYIDPGTTVVLYSSSPEKAVLGTVRLRRTIKVNPDCVWGLHGSDIGISESDLNAYLEGADESTLLEVDCPDSWEQPVPLNSLRTVLGIEPSQSFRYLATEQVEQAKQLSAPDV</sequence>
<dbReference type="SUPFAM" id="SSF88697">
    <property type="entry name" value="PUA domain-like"/>
    <property type="match status" value="1"/>
</dbReference>
<proteinExistence type="predicted"/>
<dbReference type="RefSeq" id="WP_286301452.1">
    <property type="nucleotide sequence ID" value="NZ_AP027728.1"/>
</dbReference>
<dbReference type="InterPro" id="IPR015947">
    <property type="entry name" value="PUA-like_sf"/>
</dbReference>
<evidence type="ECO:0000313" key="1">
    <source>
        <dbReference type="EMBL" id="BDZ37627.1"/>
    </source>
</evidence>
<dbReference type="EMBL" id="AP027728">
    <property type="protein sequence ID" value="BDZ37627.1"/>
    <property type="molecule type" value="Genomic_DNA"/>
</dbReference>
<dbReference type="Gene3D" id="2.30.130.30">
    <property type="entry name" value="Hypothetical protein"/>
    <property type="match status" value="1"/>
</dbReference>
<evidence type="ECO:0008006" key="3">
    <source>
        <dbReference type="Google" id="ProtNLM"/>
    </source>
</evidence>
<accession>A0ABM8FQL5</accession>
<organism evidence="1 2">
    <name type="scientific">Microbacterium suwonense</name>
    <dbReference type="NCBI Taxonomy" id="683047"/>
    <lineage>
        <taxon>Bacteria</taxon>
        <taxon>Bacillati</taxon>
        <taxon>Actinomycetota</taxon>
        <taxon>Actinomycetes</taxon>
        <taxon>Micrococcales</taxon>
        <taxon>Microbacteriaceae</taxon>
        <taxon>Microbacterium</taxon>
    </lineage>
</organism>
<gene>
    <name evidence="1" type="ORF">GCM10025863_02410</name>
</gene>
<protein>
    <recommendedName>
        <fullName evidence="3">ASCH domain-containing protein</fullName>
    </recommendedName>
</protein>
<keyword evidence="2" id="KW-1185">Reference proteome</keyword>
<evidence type="ECO:0000313" key="2">
    <source>
        <dbReference type="Proteomes" id="UP001321543"/>
    </source>
</evidence>
<dbReference type="Proteomes" id="UP001321543">
    <property type="component" value="Chromosome"/>
</dbReference>